<dbReference type="EMBL" id="AASE01000019">
    <property type="protein sequence ID" value="EAT58462.1"/>
    <property type="molecule type" value="Genomic_DNA"/>
</dbReference>
<protein>
    <submittedName>
        <fullName evidence="3">Uncharacterized conserved protein UCP016719</fullName>
    </submittedName>
</protein>
<dbReference type="Gene3D" id="3.90.1150.140">
    <property type="match status" value="1"/>
</dbReference>
<dbReference type="PIRSF" id="PIRSF016719">
    <property type="entry name" value="UCP016719"/>
    <property type="match status" value="1"/>
</dbReference>
<dbReference type="Proteomes" id="UP000004162">
    <property type="component" value="Unassembled WGS sequence"/>
</dbReference>
<comment type="caution">
    <text evidence="3">The sequence shown here is derived from an EMBL/GenBank/DDBJ whole genome shotgun (WGS) entry which is preliminary data.</text>
</comment>
<name>Q0YQ92_9CHLB</name>
<accession>Q0YQ92</accession>
<feature type="domain" description="Peptidoglycan beta-N-acetylmuramidase NamZ C-terminal" evidence="2">
    <location>
        <begin position="273"/>
        <end position="417"/>
    </location>
</feature>
<dbReference type="InterPro" id="IPR008302">
    <property type="entry name" value="NamZ"/>
</dbReference>
<reference evidence="3 4" key="1">
    <citation type="submission" date="2006-07" db="EMBL/GenBank/DDBJ databases">
        <title>Annotation of the draft genome assembly of Chlorobium ferroxidans DSM 13031.</title>
        <authorList>
            <consortium name="US DOE Joint Genome Institute (JGI-ORNL)"/>
            <person name="Larimer F."/>
            <person name="Land M."/>
            <person name="Hauser L."/>
        </authorList>
    </citation>
    <scope>NUCLEOTIDE SEQUENCE [LARGE SCALE GENOMIC DNA]</scope>
    <source>
        <strain evidence="3 4">DSM 13031</strain>
    </source>
</reference>
<dbReference type="Gene3D" id="3.40.50.12170">
    <property type="entry name" value="Uncharacterised protein PF07075, DUF1343"/>
    <property type="match status" value="1"/>
</dbReference>
<evidence type="ECO:0000259" key="1">
    <source>
        <dbReference type="Pfam" id="PF07075"/>
    </source>
</evidence>
<dbReference type="InterPro" id="IPR048503">
    <property type="entry name" value="NamZ_C"/>
</dbReference>
<proteinExistence type="predicted"/>
<gene>
    <name evidence="3" type="ORF">CferDRAFT_0469</name>
</gene>
<dbReference type="PANTHER" id="PTHR42915:SF1">
    <property type="entry name" value="PEPTIDOGLYCAN BETA-N-ACETYLMURAMIDASE NAMZ"/>
    <property type="match status" value="1"/>
</dbReference>
<feature type="domain" description="Peptidoglycan beta-N-acetylmuramidase NamZ N-terminal" evidence="1">
    <location>
        <begin position="69"/>
        <end position="269"/>
    </location>
</feature>
<sequence>MSYVVMTEETLHPAACSSCAKKVMLPISVFTFALLSLFLPFSLRAEESLRCGIDRLEASCFRELSGMRVALVTNAAGVNRNGEADYLLMLRSGVNLKFLMAPEHGFAADVEAGRTIANTVVANALPVYSLYGATKKPDPSQLKEVDILVFDLQDVGSRCYTYISTMKSAMEACEEAGIAFMVLDRPNPVIPLPQEGFMVEKGYDSFVGAVNIPFVHAMTVGEIALLLKEQRFKKLDLRVITMQGYSRERFGDEYAGFRFVTPSPNIRNVNTALLYPATVFLEATTISEGRGTDAPFMQFGAPFINSSELALALNAYRLAGVSVQPVTFTPRSNKYQGELCHGLKLSLTDRKGFRPFRTAAALLLELERLYPGRVVKDGRFFDLLAGTPRFREMITRQMPLDKIMEESFRQIEQFNRSTPAPSYLYR</sequence>
<dbReference type="PANTHER" id="PTHR42915">
    <property type="entry name" value="HYPOTHETICAL 460 KDA PROTEIN IN FEUA-SIGW INTERGENIC REGION [PRECURSOR]"/>
    <property type="match status" value="1"/>
</dbReference>
<evidence type="ECO:0000313" key="3">
    <source>
        <dbReference type="EMBL" id="EAT58462.1"/>
    </source>
</evidence>
<reference evidence="3 4" key="2">
    <citation type="submission" date="2006-07" db="EMBL/GenBank/DDBJ databases">
        <title>Sequencing of the draft genome and assembly of Chlorobium ferroxidans DSM 13031.</title>
        <authorList>
            <consortium name="US DOE Joint Genome Institute (JGI-PGF)"/>
            <person name="Copeland A."/>
            <person name="Lucas S."/>
            <person name="Lapidus A."/>
            <person name="Barry K."/>
            <person name="Glavina del Rio T."/>
            <person name="Dalin E."/>
            <person name="Tice H."/>
            <person name="Bruce D."/>
            <person name="Pitluck S."/>
            <person name="Richardson P."/>
        </authorList>
    </citation>
    <scope>NUCLEOTIDE SEQUENCE [LARGE SCALE GENOMIC DNA]</scope>
    <source>
        <strain evidence="3 4">DSM 13031</strain>
    </source>
</reference>
<dbReference type="InterPro" id="IPR048502">
    <property type="entry name" value="NamZ_N"/>
</dbReference>
<dbReference type="GO" id="GO:0033922">
    <property type="term" value="F:peptidoglycan beta-N-acetylmuramidase activity"/>
    <property type="evidence" value="ECO:0007669"/>
    <property type="project" value="InterPro"/>
</dbReference>
<dbReference type="Pfam" id="PF20732">
    <property type="entry name" value="NamZ_C"/>
    <property type="match status" value="1"/>
</dbReference>
<evidence type="ECO:0000313" key="4">
    <source>
        <dbReference type="Proteomes" id="UP000004162"/>
    </source>
</evidence>
<keyword evidence="4" id="KW-1185">Reference proteome</keyword>
<dbReference type="Pfam" id="PF07075">
    <property type="entry name" value="NamZ_N"/>
    <property type="match status" value="1"/>
</dbReference>
<evidence type="ECO:0000259" key="2">
    <source>
        <dbReference type="Pfam" id="PF20732"/>
    </source>
</evidence>
<dbReference type="RefSeq" id="WP_006366908.1">
    <property type="nucleotide sequence ID" value="NZ_AASE01000019.1"/>
</dbReference>
<organism evidence="3 4">
    <name type="scientific">Chlorobium ferrooxidans DSM 13031</name>
    <dbReference type="NCBI Taxonomy" id="377431"/>
    <lineage>
        <taxon>Bacteria</taxon>
        <taxon>Pseudomonadati</taxon>
        <taxon>Chlorobiota</taxon>
        <taxon>Chlorobiia</taxon>
        <taxon>Chlorobiales</taxon>
        <taxon>Chlorobiaceae</taxon>
        <taxon>Chlorobium/Pelodictyon group</taxon>
        <taxon>Chlorobium</taxon>
    </lineage>
</organism>
<dbReference type="AlphaFoldDB" id="Q0YQ92"/>